<dbReference type="Proteomes" id="UP000007136">
    <property type="component" value="Chromosome"/>
</dbReference>
<organism evidence="1 2">
    <name type="scientific">Methylorubrum populi (strain ATCC BAA-705 / NCIMB 13946 / BJ001)</name>
    <name type="common">Methylobacterium populi</name>
    <dbReference type="NCBI Taxonomy" id="441620"/>
    <lineage>
        <taxon>Bacteria</taxon>
        <taxon>Pseudomonadati</taxon>
        <taxon>Pseudomonadota</taxon>
        <taxon>Alphaproteobacteria</taxon>
        <taxon>Hyphomicrobiales</taxon>
        <taxon>Methylobacteriaceae</taxon>
        <taxon>Methylorubrum</taxon>
    </lineage>
</organism>
<evidence type="ECO:0008006" key="3">
    <source>
        <dbReference type="Google" id="ProtNLM"/>
    </source>
</evidence>
<dbReference type="Gene3D" id="3.10.150.10">
    <property type="entry name" value="DNA Polymerase III, subunit A, domain 2"/>
    <property type="match status" value="1"/>
</dbReference>
<protein>
    <recommendedName>
        <fullName evidence="3">DNA polymerase III beta sliding clamp central domain-containing protein</fullName>
    </recommendedName>
</protein>
<accession>B1ZCY7</accession>
<dbReference type="KEGG" id="mpo:Mpop_2701"/>
<dbReference type="eggNOG" id="ENOG5030I8R">
    <property type="taxonomic scope" value="Bacteria"/>
</dbReference>
<reference evidence="1" key="1">
    <citation type="submission" date="2008-04" db="EMBL/GenBank/DDBJ databases">
        <title>Complete sequence of chromosome of Methylobacterium populi BJ001.</title>
        <authorList>
            <consortium name="US DOE Joint Genome Institute"/>
            <person name="Copeland A."/>
            <person name="Lucas S."/>
            <person name="Lapidus A."/>
            <person name="Glavina del Rio T."/>
            <person name="Dalin E."/>
            <person name="Tice H."/>
            <person name="Bruce D."/>
            <person name="Goodwin L."/>
            <person name="Pitluck S."/>
            <person name="Chertkov O."/>
            <person name="Brettin T."/>
            <person name="Detter J.C."/>
            <person name="Han C."/>
            <person name="Kuske C.R."/>
            <person name="Schmutz J."/>
            <person name="Larimer F."/>
            <person name="Land M."/>
            <person name="Hauser L."/>
            <person name="Kyrpides N."/>
            <person name="Mikhailova N."/>
            <person name="Marx C."/>
            <person name="Richardson P."/>
        </authorList>
    </citation>
    <scope>NUCLEOTIDE SEQUENCE [LARGE SCALE GENOMIC DNA]</scope>
    <source>
        <strain evidence="1">BJ001</strain>
    </source>
</reference>
<evidence type="ECO:0000313" key="2">
    <source>
        <dbReference type="Proteomes" id="UP000007136"/>
    </source>
</evidence>
<dbReference type="STRING" id="441620.Mpop_2701"/>
<evidence type="ECO:0000313" key="1">
    <source>
        <dbReference type="EMBL" id="ACB80856.1"/>
    </source>
</evidence>
<dbReference type="RefSeq" id="WP_012454578.1">
    <property type="nucleotide sequence ID" value="NC_010725.1"/>
</dbReference>
<dbReference type="EMBL" id="CP001029">
    <property type="protein sequence ID" value="ACB80856.1"/>
    <property type="molecule type" value="Genomic_DNA"/>
</dbReference>
<dbReference type="OrthoDB" id="8265472at2"/>
<dbReference type="AlphaFoldDB" id="B1ZCY7"/>
<gene>
    <name evidence="1" type="ordered locus">Mpop_2701</name>
</gene>
<name>B1ZCY7_METPB</name>
<sequence>MIRNVSADLFRIVAAYRSTDDSRFYLQGVYVQPHPCGGAYLVATDGHRMLVVYDASAECTEAAIIACPSDLLRAAKSKPVRQRRRGTAAQDGEPMGPRMLAVIEDQAIISCDGFEVHRGGAPAVIDGTFPDWRRTVPTIDAVPAAERSLSPAFAPAYLEAFGETGRALSEHFDTSAPVRIVSCGQSAALVLFDNCREAFGVLMPMRSMAPTALPAFLDARPFAEPRVQVSPVERSNVYGRDSDSWGFTVTTTRSELHLPEARQFAFSTEAAAKRAYMALRKKLAKRGVRALPEKYRPAIALGDAYLEALKERAAAIADAREAFQAVEDVELEAPWRRAMVVRSMAPLPAWESPVIVAAATEAAFRRLPARSEAAALANVYRLAA</sequence>
<dbReference type="HOGENOM" id="CLU_719263_0_0_5"/>
<proteinExistence type="predicted"/>